<gene>
    <name evidence="1" type="ORF">BDV23DRAFT_65644</name>
</gene>
<sequence>MPPSPACLLLPHHRVSRHECDSTPLATHHTNHPNSCEKFQTGITQSTRMEKENPHDDRYEIALYSSDSCDGEVIRVIHRSEGCLPAHMLGFTEAKSFRLVPATLKVSKRSGVVADADVKDHGEHEDIKPLIPRAYYISAKVGDKDENGLLRNGWSAEYSMSACQQTGGESNHLSKTFRTGVDDFARALKSGFSAVRDYVALLFLRAQQREGHARQESSAVVVDRLEEQLHVGKEYADSVMEFCARNRECFSFAAQLYAKENAGKEGSSVP</sequence>
<dbReference type="Proteomes" id="UP000326877">
    <property type="component" value="Unassembled WGS sequence"/>
</dbReference>
<accession>A0A5N7CR27</accession>
<name>A0A5N7CR27_PETAA</name>
<proteinExistence type="predicted"/>
<evidence type="ECO:0000313" key="1">
    <source>
        <dbReference type="EMBL" id="KAE8395993.1"/>
    </source>
</evidence>
<dbReference type="OrthoDB" id="4447703at2759"/>
<reference evidence="1" key="1">
    <citation type="submission" date="2019-04" db="EMBL/GenBank/DDBJ databases">
        <title>Friends and foes A comparative genomics studyof 23 Aspergillus species from section Flavi.</title>
        <authorList>
            <consortium name="DOE Joint Genome Institute"/>
            <person name="Kjaerbolling I."/>
            <person name="Vesth T."/>
            <person name="Frisvad J.C."/>
            <person name="Nybo J.L."/>
            <person name="Theobald S."/>
            <person name="Kildgaard S."/>
            <person name="Isbrandt T."/>
            <person name="Kuo A."/>
            <person name="Sato A."/>
            <person name="Lyhne E.K."/>
            <person name="Kogle M.E."/>
            <person name="Wiebenga A."/>
            <person name="Kun R.S."/>
            <person name="Lubbers R.J."/>
            <person name="Makela M.R."/>
            <person name="Barry K."/>
            <person name="Chovatia M."/>
            <person name="Clum A."/>
            <person name="Daum C."/>
            <person name="Haridas S."/>
            <person name="He G."/>
            <person name="LaButti K."/>
            <person name="Lipzen A."/>
            <person name="Mondo S."/>
            <person name="Riley R."/>
            <person name="Salamov A."/>
            <person name="Simmons B.A."/>
            <person name="Magnuson J.K."/>
            <person name="Henrissat B."/>
            <person name="Mortensen U.H."/>
            <person name="Larsen T.O."/>
            <person name="Devries R.P."/>
            <person name="Grigoriev I.V."/>
            <person name="Machida M."/>
            <person name="Baker S.E."/>
            <person name="Andersen M.R."/>
        </authorList>
    </citation>
    <scope>NUCLEOTIDE SEQUENCE [LARGE SCALE GENOMIC DNA]</scope>
    <source>
        <strain evidence="1">IBT 14317</strain>
    </source>
</reference>
<dbReference type="AlphaFoldDB" id="A0A5N7CR27"/>
<dbReference type="EMBL" id="ML735216">
    <property type="protein sequence ID" value="KAE8395993.1"/>
    <property type="molecule type" value="Genomic_DNA"/>
</dbReference>
<organism evidence="1">
    <name type="scientific">Petromyces alliaceus</name>
    <name type="common">Aspergillus alliaceus</name>
    <dbReference type="NCBI Taxonomy" id="209559"/>
    <lineage>
        <taxon>Eukaryota</taxon>
        <taxon>Fungi</taxon>
        <taxon>Dikarya</taxon>
        <taxon>Ascomycota</taxon>
        <taxon>Pezizomycotina</taxon>
        <taxon>Eurotiomycetes</taxon>
        <taxon>Eurotiomycetidae</taxon>
        <taxon>Eurotiales</taxon>
        <taxon>Aspergillaceae</taxon>
        <taxon>Aspergillus</taxon>
        <taxon>Aspergillus subgen. Circumdati</taxon>
    </lineage>
</organism>
<protein>
    <submittedName>
        <fullName evidence="1">Uncharacterized protein</fullName>
    </submittedName>
</protein>